<accession>A0A9X3FMS5</accession>
<protein>
    <recommendedName>
        <fullName evidence="4">Capsular polysaccharide biosynthesis protein CpsC</fullName>
    </recommendedName>
</protein>
<dbReference type="PANTHER" id="PTHR32309:SF13">
    <property type="entry name" value="FERRIC ENTEROBACTIN TRANSPORT PROTEIN FEPE"/>
    <property type="match status" value="1"/>
</dbReference>
<evidence type="ECO:0000256" key="12">
    <source>
        <dbReference type="SAM" id="Phobius"/>
    </source>
</evidence>
<keyword evidence="7" id="KW-0972">Capsule biogenesis/degradation</keyword>
<feature type="transmembrane region" description="Helical" evidence="12">
    <location>
        <begin position="23"/>
        <end position="42"/>
    </location>
</feature>
<dbReference type="Pfam" id="PF02706">
    <property type="entry name" value="Wzz"/>
    <property type="match status" value="1"/>
</dbReference>
<feature type="domain" description="Polysaccharide chain length determinant N-terminal" evidence="13">
    <location>
        <begin position="5"/>
        <end position="95"/>
    </location>
</feature>
<evidence type="ECO:0000256" key="5">
    <source>
        <dbReference type="ARBA" id="ARBA00022475"/>
    </source>
</evidence>
<evidence type="ECO:0000256" key="11">
    <source>
        <dbReference type="ARBA" id="ARBA00045736"/>
    </source>
</evidence>
<comment type="pathway">
    <text evidence="2">Capsule biogenesis; capsule polysaccharide biosynthesis.</text>
</comment>
<evidence type="ECO:0000259" key="13">
    <source>
        <dbReference type="Pfam" id="PF02706"/>
    </source>
</evidence>
<comment type="similarity">
    <text evidence="3">Belongs to the CpsC/CapA family.</text>
</comment>
<dbReference type="InterPro" id="IPR050445">
    <property type="entry name" value="Bact_polysacc_biosynth/exp"/>
</dbReference>
<comment type="caution">
    <text evidence="14">The sequence shown here is derived from an EMBL/GenBank/DDBJ whole genome shotgun (WGS) entry which is preliminary data.</text>
</comment>
<dbReference type="PANTHER" id="PTHR32309">
    <property type="entry name" value="TYROSINE-PROTEIN KINASE"/>
    <property type="match status" value="1"/>
</dbReference>
<dbReference type="GO" id="GO:0000271">
    <property type="term" value="P:polysaccharide biosynthetic process"/>
    <property type="evidence" value="ECO:0007669"/>
    <property type="project" value="UniProtKB-KW"/>
</dbReference>
<proteinExistence type="inferred from homology"/>
<evidence type="ECO:0000313" key="14">
    <source>
        <dbReference type="EMBL" id="MCZ0725568.1"/>
    </source>
</evidence>
<name>A0A9X3FMS5_9LACT</name>
<evidence type="ECO:0000256" key="3">
    <source>
        <dbReference type="ARBA" id="ARBA00006683"/>
    </source>
</evidence>
<gene>
    <name evidence="14" type="ORF">OW157_03165</name>
</gene>
<dbReference type="InterPro" id="IPR003856">
    <property type="entry name" value="LPS_length_determ_N"/>
</dbReference>
<keyword evidence="9 12" id="KW-0472">Membrane</keyword>
<keyword evidence="10" id="KW-0270">Exopolysaccharide synthesis</keyword>
<keyword evidence="15" id="KW-1185">Reference proteome</keyword>
<comment type="function">
    <text evidence="11">Required for CpsD phosphorylation. Involved in the regulation of capsular polysaccharide biosynthesis. May be part of a complex that directs the coordinated polymerization and export to the cell surface of the capsular polysaccharide.</text>
</comment>
<evidence type="ECO:0000256" key="7">
    <source>
        <dbReference type="ARBA" id="ARBA00022903"/>
    </source>
</evidence>
<keyword evidence="5" id="KW-1003">Cell membrane</keyword>
<evidence type="ECO:0000256" key="2">
    <source>
        <dbReference type="ARBA" id="ARBA00005132"/>
    </source>
</evidence>
<evidence type="ECO:0000256" key="1">
    <source>
        <dbReference type="ARBA" id="ARBA00004651"/>
    </source>
</evidence>
<dbReference type="GO" id="GO:0005886">
    <property type="term" value="C:plasma membrane"/>
    <property type="evidence" value="ECO:0007669"/>
    <property type="project" value="UniProtKB-SubCell"/>
</dbReference>
<keyword evidence="8 12" id="KW-1133">Transmembrane helix</keyword>
<dbReference type="EMBL" id="JAPRFR010000001">
    <property type="protein sequence ID" value="MCZ0725568.1"/>
    <property type="molecule type" value="Genomic_DNA"/>
</dbReference>
<evidence type="ECO:0000256" key="9">
    <source>
        <dbReference type="ARBA" id="ARBA00023136"/>
    </source>
</evidence>
<evidence type="ECO:0000256" key="6">
    <source>
        <dbReference type="ARBA" id="ARBA00022692"/>
    </source>
</evidence>
<keyword evidence="6 12" id="KW-0812">Transmembrane</keyword>
<dbReference type="RefSeq" id="WP_268751884.1">
    <property type="nucleotide sequence ID" value="NZ_JAPRFQ010000001.1"/>
</dbReference>
<evidence type="ECO:0000256" key="4">
    <source>
        <dbReference type="ARBA" id="ARBA00020739"/>
    </source>
</evidence>
<evidence type="ECO:0000256" key="8">
    <source>
        <dbReference type="ARBA" id="ARBA00022989"/>
    </source>
</evidence>
<organism evidence="14 15">
    <name type="scientific">Aerococcus kribbianus</name>
    <dbReference type="NCBI Taxonomy" id="2999064"/>
    <lineage>
        <taxon>Bacteria</taxon>
        <taxon>Bacillati</taxon>
        <taxon>Bacillota</taxon>
        <taxon>Bacilli</taxon>
        <taxon>Lactobacillales</taxon>
        <taxon>Aerococcaceae</taxon>
        <taxon>Aerococcus</taxon>
    </lineage>
</organism>
<reference evidence="14" key="1">
    <citation type="submission" date="2022-12" db="EMBL/GenBank/DDBJ databases">
        <title>Description and comparative metabolic analysis of Aerococcus sp. nov., isolated from the feces of a pig.</title>
        <authorList>
            <person name="Chang Y.-H."/>
        </authorList>
    </citation>
    <scope>NUCLEOTIDE SEQUENCE</scope>
    <source>
        <strain evidence="14">YH-aer222</strain>
    </source>
</reference>
<sequence>MEETQEISLLDIYTIIKDKFGKILMATFIGFVIAALLTFLVIEPKYTATTDIVVNDTQDSSEQLNQSQLQTNLTLLNTYQNIVTKPVVLEPAIEEVGADMTVEELASQVTVTTESDSLIFSVTVENASPYLAADLANAIAKHFSNEVQNILNVQNVSIVTSAEPDEDPASPNVLLNLILGALIGGIIGLVYQLLRAIFDRTVRSSEIVEEVGWTMLGTLPEMTKSNVQETRFKKKNKDNQNRRRRV</sequence>
<evidence type="ECO:0000256" key="10">
    <source>
        <dbReference type="ARBA" id="ARBA00023169"/>
    </source>
</evidence>
<dbReference type="GO" id="GO:0004713">
    <property type="term" value="F:protein tyrosine kinase activity"/>
    <property type="evidence" value="ECO:0007669"/>
    <property type="project" value="TreeGrafter"/>
</dbReference>
<evidence type="ECO:0000313" key="15">
    <source>
        <dbReference type="Proteomes" id="UP001146670"/>
    </source>
</evidence>
<dbReference type="Proteomes" id="UP001146670">
    <property type="component" value="Unassembled WGS sequence"/>
</dbReference>
<feature type="transmembrane region" description="Helical" evidence="12">
    <location>
        <begin position="173"/>
        <end position="194"/>
    </location>
</feature>
<comment type="subcellular location">
    <subcellularLocation>
        <location evidence="1">Cell membrane</location>
        <topology evidence="1">Multi-pass membrane protein</topology>
    </subcellularLocation>
</comment>
<dbReference type="AlphaFoldDB" id="A0A9X3FMS5"/>